<dbReference type="AlphaFoldDB" id="A0A8I1YCH8"/>
<dbReference type="InterPro" id="IPR026349">
    <property type="entry name" value="CHP04255"/>
</dbReference>
<dbReference type="NCBIfam" id="TIGR04255">
    <property type="entry name" value="sporadTIGR04255"/>
    <property type="match status" value="1"/>
</dbReference>
<organism evidence="1 2">
    <name type="scientific">Bradyrhizobium elkanii</name>
    <dbReference type="NCBI Taxonomy" id="29448"/>
    <lineage>
        <taxon>Bacteria</taxon>
        <taxon>Pseudomonadati</taxon>
        <taxon>Pseudomonadota</taxon>
        <taxon>Alphaproteobacteria</taxon>
        <taxon>Hyphomicrobiales</taxon>
        <taxon>Nitrobacteraceae</taxon>
        <taxon>Bradyrhizobium</taxon>
    </lineage>
</organism>
<accession>A0A8I1YCH8</accession>
<evidence type="ECO:0000313" key="1">
    <source>
        <dbReference type="EMBL" id="MBP1297478.1"/>
    </source>
</evidence>
<comment type="caution">
    <text evidence="1">The sequence shown here is derived from an EMBL/GenBank/DDBJ whole genome shotgun (WGS) entry which is preliminary data.</text>
</comment>
<reference evidence="1" key="1">
    <citation type="submission" date="2021-02" db="EMBL/GenBank/DDBJ databases">
        <title>Genomic Encyclopedia of Type Strains, Phase IV (KMG-V): Genome sequencing to study the core and pangenomes of soil and plant-associated prokaryotes.</title>
        <authorList>
            <person name="Whitman W."/>
        </authorList>
    </citation>
    <scope>NUCLEOTIDE SEQUENCE</scope>
    <source>
        <strain evidence="1">USDA 406</strain>
    </source>
</reference>
<evidence type="ECO:0000313" key="2">
    <source>
        <dbReference type="Proteomes" id="UP000673383"/>
    </source>
</evidence>
<name>A0A8I1YCH8_BRAEL</name>
<proteinExistence type="predicted"/>
<dbReference type="RefSeq" id="WP_209945251.1">
    <property type="nucleotide sequence ID" value="NZ_JBGCAH010000003.1"/>
</dbReference>
<dbReference type="EMBL" id="JAFICZ010000001">
    <property type="protein sequence ID" value="MBP1297478.1"/>
    <property type="molecule type" value="Genomic_DNA"/>
</dbReference>
<gene>
    <name evidence="1" type="ORF">JOH49_007231</name>
</gene>
<sequence>MASPHPTYPNPTIVQVACEITFASQSDVRLTAGLLFPSFASEFPEIAPIAGGTIQLVMGQPSFAPEAPPQQPPAAAFRFSTESDARFVQLSKNNFIYQTHEAYPGWADYRAKLLELWAKSSVLLAPTAIVKLGLRYINRIPKTGQHKALVDWLQTTPDVPGALLTSKEHFLGRVESSPAPSHLRLVTVANAVPTPDAPEGAIIFDIDRIATEQLPVSAAAISEKLDVLHEDIWNSFNTASSPLLKAYLSGSIR</sequence>
<protein>
    <submittedName>
        <fullName evidence="1">Uncharacterized protein (TIGR04255 family)</fullName>
    </submittedName>
</protein>
<dbReference type="Proteomes" id="UP000673383">
    <property type="component" value="Unassembled WGS sequence"/>
</dbReference>